<dbReference type="GO" id="GO:0005345">
    <property type="term" value="F:purine nucleobase transmembrane transporter activity"/>
    <property type="evidence" value="ECO:0007669"/>
    <property type="project" value="UniProtKB-UniRule"/>
</dbReference>
<feature type="transmembrane region" description="Helical" evidence="7">
    <location>
        <begin position="236"/>
        <end position="256"/>
    </location>
</feature>
<feature type="transmembrane region" description="Helical" evidence="7">
    <location>
        <begin position="276"/>
        <end position="294"/>
    </location>
</feature>
<dbReference type="SUPFAM" id="SSF103481">
    <property type="entry name" value="Multidrug resistance efflux transporter EmrE"/>
    <property type="match status" value="1"/>
</dbReference>
<keyword evidence="4 7" id="KW-0812">Transmembrane</keyword>
<dbReference type="InterPro" id="IPR030182">
    <property type="entry name" value="PUP_plant"/>
</dbReference>
<proteinExistence type="inferred from homology"/>
<evidence type="ECO:0000256" key="4">
    <source>
        <dbReference type="ARBA" id="ARBA00022692"/>
    </source>
</evidence>
<organism evidence="8 9">
    <name type="scientific">Castilleja foliolosa</name>
    <dbReference type="NCBI Taxonomy" id="1961234"/>
    <lineage>
        <taxon>Eukaryota</taxon>
        <taxon>Viridiplantae</taxon>
        <taxon>Streptophyta</taxon>
        <taxon>Embryophyta</taxon>
        <taxon>Tracheophyta</taxon>
        <taxon>Spermatophyta</taxon>
        <taxon>Magnoliopsida</taxon>
        <taxon>eudicotyledons</taxon>
        <taxon>Gunneridae</taxon>
        <taxon>Pentapetalae</taxon>
        <taxon>asterids</taxon>
        <taxon>lamiids</taxon>
        <taxon>Lamiales</taxon>
        <taxon>Orobanchaceae</taxon>
        <taxon>Pedicularideae</taxon>
        <taxon>Castillejinae</taxon>
        <taxon>Castilleja</taxon>
    </lineage>
</organism>
<evidence type="ECO:0000256" key="1">
    <source>
        <dbReference type="ARBA" id="ARBA00004141"/>
    </source>
</evidence>
<dbReference type="InterPro" id="IPR037185">
    <property type="entry name" value="EmrE-like"/>
</dbReference>
<feature type="transmembrane region" description="Helical" evidence="7">
    <location>
        <begin position="142"/>
        <end position="163"/>
    </location>
</feature>
<evidence type="ECO:0000313" key="8">
    <source>
        <dbReference type="EMBL" id="KAL3615172.1"/>
    </source>
</evidence>
<keyword evidence="6 7" id="KW-0472">Membrane</keyword>
<keyword evidence="9" id="KW-1185">Reference proteome</keyword>
<dbReference type="GO" id="GO:0016020">
    <property type="term" value="C:membrane"/>
    <property type="evidence" value="ECO:0007669"/>
    <property type="project" value="UniProtKB-SubCell"/>
</dbReference>
<protein>
    <recommendedName>
        <fullName evidence="7">Probable purine permease</fullName>
    </recommendedName>
</protein>
<comment type="subcellular location">
    <subcellularLocation>
        <location evidence="1 7">Membrane</location>
        <topology evidence="1 7">Multi-pass membrane protein</topology>
    </subcellularLocation>
</comment>
<dbReference type="EMBL" id="JAVIJP010000100">
    <property type="protein sequence ID" value="KAL3615172.1"/>
    <property type="molecule type" value="Genomic_DNA"/>
</dbReference>
<evidence type="ECO:0000313" key="9">
    <source>
        <dbReference type="Proteomes" id="UP001632038"/>
    </source>
</evidence>
<evidence type="ECO:0000256" key="5">
    <source>
        <dbReference type="ARBA" id="ARBA00022989"/>
    </source>
</evidence>
<comment type="caution">
    <text evidence="8">The sequence shown here is derived from an EMBL/GenBank/DDBJ whole genome shotgun (WGS) entry which is preliminary data.</text>
</comment>
<feature type="transmembrane region" description="Helical" evidence="7">
    <location>
        <begin position="200"/>
        <end position="224"/>
    </location>
</feature>
<comment type="similarity">
    <text evidence="2 7">Belongs to the purine permeases (TC 2.A.7.14) family.</text>
</comment>
<keyword evidence="5 7" id="KW-1133">Transmembrane helix</keyword>
<feature type="transmembrane region" description="Helical" evidence="7">
    <location>
        <begin position="170"/>
        <end position="188"/>
    </location>
</feature>
<dbReference type="Proteomes" id="UP001632038">
    <property type="component" value="Unassembled WGS sequence"/>
</dbReference>
<sequence>MGEIKEAYNLVEEAEERSVISHCAITIQEPTNSRLKNKAWWAWMIIYTLFVLLGQSSATLLGRLYYNQGGNTVLLAALLETIGFPILIPFALYFSSSHQTNNNNIIKSTNSYKMHAAIYIFLGLAQAASGVLYAIGLQNLPVSTFSLLNTTQLGFTTFFSFFLNKEKFTFLVLNALVLVTFSSILLVYDTGNISTSQHFLVGFLCTLAASALYSLTLSVTQVIFRKLLKKQTFCTVLNMVVYQSLVASCVVMVALFVSGELWDLRGEMESFEMGELLYVVVVATIAVGWQVYSIGTVGLIFEVSSLFSNVISTVGLPVVPVLAAIFFDEKMDMNKAISMFLGVWGFVNYNYQNYLAGFEAVEDVAPAREITSMECQDN</sequence>
<evidence type="ECO:0000256" key="3">
    <source>
        <dbReference type="ARBA" id="ARBA00022448"/>
    </source>
</evidence>
<feature type="transmembrane region" description="Helical" evidence="7">
    <location>
        <begin position="73"/>
        <end position="95"/>
    </location>
</feature>
<dbReference type="PANTHER" id="PTHR31376:SF17">
    <property type="entry name" value="PURINE PERMEASE 21-RELATED"/>
    <property type="match status" value="1"/>
</dbReference>
<name>A0ABD3BD17_9LAMI</name>
<feature type="transmembrane region" description="Helical" evidence="7">
    <location>
        <begin position="116"/>
        <end position="136"/>
    </location>
</feature>
<evidence type="ECO:0000256" key="6">
    <source>
        <dbReference type="ARBA" id="ARBA00023136"/>
    </source>
</evidence>
<dbReference type="AlphaFoldDB" id="A0ABD3BD17"/>
<dbReference type="GO" id="GO:0015211">
    <property type="term" value="F:purine nucleoside transmembrane transporter activity"/>
    <property type="evidence" value="ECO:0007669"/>
    <property type="project" value="UniProtKB-UniRule"/>
</dbReference>
<dbReference type="Pfam" id="PF16913">
    <property type="entry name" value="PUNUT"/>
    <property type="match status" value="1"/>
</dbReference>
<gene>
    <name evidence="8" type="ORF">CASFOL_040833</name>
</gene>
<evidence type="ECO:0000256" key="2">
    <source>
        <dbReference type="ARBA" id="ARBA00006213"/>
    </source>
</evidence>
<accession>A0ABD3BD17</accession>
<feature type="transmembrane region" description="Helical" evidence="7">
    <location>
        <begin position="40"/>
        <end position="61"/>
    </location>
</feature>
<evidence type="ECO:0000256" key="7">
    <source>
        <dbReference type="RuleBase" id="RU368015"/>
    </source>
</evidence>
<dbReference type="PANTHER" id="PTHR31376">
    <property type="entry name" value="OS09G0467300 PROTEIN-RELATED"/>
    <property type="match status" value="1"/>
</dbReference>
<feature type="transmembrane region" description="Helical" evidence="7">
    <location>
        <begin position="306"/>
        <end position="327"/>
    </location>
</feature>
<comment type="caution">
    <text evidence="7">Lacks conserved residue(s) required for the propagation of feature annotation.</text>
</comment>
<keyword evidence="3 7" id="KW-0813">Transport</keyword>
<reference evidence="9" key="1">
    <citation type="journal article" date="2024" name="IScience">
        <title>Strigolactones Initiate the Formation of Haustorium-like Structures in Castilleja.</title>
        <authorList>
            <person name="Buerger M."/>
            <person name="Peterson D."/>
            <person name="Chory J."/>
        </authorList>
    </citation>
    <scope>NUCLEOTIDE SEQUENCE [LARGE SCALE GENOMIC DNA]</scope>
</reference>